<gene>
    <name evidence="2" type="primary">Acey_s0211.g2199</name>
    <name evidence="2" type="ORF">Y032_0211g2199</name>
</gene>
<evidence type="ECO:0000313" key="2">
    <source>
        <dbReference type="EMBL" id="EYB91031.1"/>
    </source>
</evidence>
<evidence type="ECO:0008006" key="4">
    <source>
        <dbReference type="Google" id="ProtNLM"/>
    </source>
</evidence>
<evidence type="ECO:0000256" key="1">
    <source>
        <dbReference type="SAM" id="SignalP"/>
    </source>
</evidence>
<proteinExistence type="predicted"/>
<evidence type="ECO:0000313" key="3">
    <source>
        <dbReference type="Proteomes" id="UP000024635"/>
    </source>
</evidence>
<keyword evidence="1" id="KW-0732">Signal</keyword>
<dbReference type="OrthoDB" id="1890790at2759"/>
<feature type="signal peptide" evidence="1">
    <location>
        <begin position="1"/>
        <end position="24"/>
    </location>
</feature>
<dbReference type="AlphaFoldDB" id="A0A016SL27"/>
<dbReference type="EMBL" id="JARK01001547">
    <property type="protein sequence ID" value="EYB91031.1"/>
    <property type="molecule type" value="Genomic_DNA"/>
</dbReference>
<reference evidence="3" key="1">
    <citation type="journal article" date="2015" name="Nat. Genet.">
        <title>The genome and transcriptome of the zoonotic hookworm Ancylostoma ceylanicum identify infection-specific gene families.</title>
        <authorList>
            <person name="Schwarz E.M."/>
            <person name="Hu Y."/>
            <person name="Antoshechkin I."/>
            <person name="Miller M.M."/>
            <person name="Sternberg P.W."/>
            <person name="Aroian R.V."/>
        </authorList>
    </citation>
    <scope>NUCLEOTIDE SEQUENCE</scope>
    <source>
        <strain evidence="3">HY135</strain>
    </source>
</reference>
<name>A0A016SL27_9BILA</name>
<accession>A0A016SL27</accession>
<organism evidence="2 3">
    <name type="scientific">Ancylostoma ceylanicum</name>
    <dbReference type="NCBI Taxonomy" id="53326"/>
    <lineage>
        <taxon>Eukaryota</taxon>
        <taxon>Metazoa</taxon>
        <taxon>Ecdysozoa</taxon>
        <taxon>Nematoda</taxon>
        <taxon>Chromadorea</taxon>
        <taxon>Rhabditida</taxon>
        <taxon>Rhabditina</taxon>
        <taxon>Rhabditomorpha</taxon>
        <taxon>Strongyloidea</taxon>
        <taxon>Ancylostomatidae</taxon>
        <taxon>Ancylostomatinae</taxon>
        <taxon>Ancylostoma</taxon>
    </lineage>
</organism>
<dbReference type="Proteomes" id="UP000024635">
    <property type="component" value="Unassembled WGS sequence"/>
</dbReference>
<comment type="caution">
    <text evidence="2">The sequence shown here is derived from an EMBL/GenBank/DDBJ whole genome shotgun (WGS) entry which is preliminary data.</text>
</comment>
<keyword evidence="3" id="KW-1185">Reference proteome</keyword>
<feature type="chain" id="PRO_5001486511" description="Guanylate cyclase domain-containing protein" evidence="1">
    <location>
        <begin position="25"/>
        <end position="86"/>
    </location>
</feature>
<protein>
    <recommendedName>
        <fullName evidence="4">Guanylate cyclase domain-containing protein</fullName>
    </recommendedName>
</protein>
<sequence>MGGVGNCRVILCVIMCCVCVRIKGKGVMETYWLKGRKISGNEISQNLRPSTLTEDQKSPLITTSAENNSETRLGIYKEFVRCEKQN</sequence>